<sequence>MACWSAARLLRADERLRQDDEIAASWRPDAGAKFESDALCIARTTVANEPDTGETAYKS</sequence>
<evidence type="ECO:0000313" key="1">
    <source>
        <dbReference type="EMBL" id="BAM89290.1"/>
    </source>
</evidence>
<dbReference type="HOGENOM" id="CLU_2951201_0_0_5"/>
<accession>M4ZSP6</accession>
<dbReference type="KEGG" id="aol:S58_32930"/>
<dbReference type="EMBL" id="AP012603">
    <property type="protein sequence ID" value="BAM89290.1"/>
    <property type="molecule type" value="Genomic_DNA"/>
</dbReference>
<reference evidence="1 2" key="1">
    <citation type="journal article" date="2013" name="Appl. Environ. Microbiol.">
        <title>Genome analysis suggests that the soil oligotrophic bacterium Agromonas oligotrophica (Bradyrhizobium oligotrophicum) is a nitrogen-fixing symbiont of Aeschynomene indica.</title>
        <authorList>
            <person name="Okubo T."/>
            <person name="Fukushima S."/>
            <person name="Itakura M."/>
            <person name="Oshima K."/>
            <person name="Longtonglang A."/>
            <person name="Teaumroong N."/>
            <person name="Mitsui H."/>
            <person name="Hattori M."/>
            <person name="Hattori R."/>
            <person name="Hattori T."/>
            <person name="Minamisawa K."/>
        </authorList>
    </citation>
    <scope>NUCLEOTIDE SEQUENCE [LARGE SCALE GENOMIC DNA]</scope>
    <source>
        <strain evidence="1 2">S58</strain>
    </source>
</reference>
<proteinExistence type="predicted"/>
<protein>
    <submittedName>
        <fullName evidence="1">Uncharacterized protein</fullName>
    </submittedName>
</protein>
<dbReference type="AlphaFoldDB" id="M4ZSP6"/>
<dbReference type="Proteomes" id="UP000011841">
    <property type="component" value="Chromosome"/>
</dbReference>
<name>M4ZSP6_9BRAD</name>
<evidence type="ECO:0000313" key="2">
    <source>
        <dbReference type="Proteomes" id="UP000011841"/>
    </source>
</evidence>
<organism evidence="1 2">
    <name type="scientific">Bradyrhizobium oligotrophicum S58</name>
    <dbReference type="NCBI Taxonomy" id="1245469"/>
    <lineage>
        <taxon>Bacteria</taxon>
        <taxon>Pseudomonadati</taxon>
        <taxon>Pseudomonadota</taxon>
        <taxon>Alphaproteobacteria</taxon>
        <taxon>Hyphomicrobiales</taxon>
        <taxon>Nitrobacteraceae</taxon>
        <taxon>Bradyrhizobium</taxon>
    </lineage>
</organism>
<keyword evidence="2" id="KW-1185">Reference proteome</keyword>
<gene>
    <name evidence="1" type="ORF">S58_32930</name>
</gene>